<dbReference type="AlphaFoldDB" id="A0AAW2IE45"/>
<gene>
    <name evidence="11" type="ORF">PYX00_001783</name>
</gene>
<evidence type="ECO:0000256" key="6">
    <source>
        <dbReference type="ARBA" id="ARBA00022833"/>
    </source>
</evidence>
<evidence type="ECO:0000259" key="10">
    <source>
        <dbReference type="PROSITE" id="PS51837"/>
    </source>
</evidence>
<evidence type="ECO:0000256" key="3">
    <source>
        <dbReference type="ARBA" id="ARBA00004630"/>
    </source>
</evidence>
<dbReference type="GO" id="GO:0031902">
    <property type="term" value="C:late endosome membrane"/>
    <property type="evidence" value="ECO:0007669"/>
    <property type="project" value="UniProtKB-SubCell"/>
</dbReference>
<evidence type="ECO:0000256" key="7">
    <source>
        <dbReference type="ARBA" id="ARBA00023136"/>
    </source>
</evidence>
<dbReference type="Pfam" id="PF10601">
    <property type="entry name" value="zf-LITAF-like"/>
    <property type="match status" value="1"/>
</dbReference>
<keyword evidence="9" id="KW-1133">Transmembrane helix</keyword>
<dbReference type="GO" id="GO:0008270">
    <property type="term" value="F:zinc ion binding"/>
    <property type="evidence" value="ECO:0007669"/>
    <property type="project" value="TreeGrafter"/>
</dbReference>
<sequence>MTDKQRDKYGVQPPYNENLAPDNPPSYNDAVAHQGKSQNFTVLYSVLPIQQAIQCRPITSIGYCTPPVITVPMTVGPGPMGTTCPTCRRPIITKTKTVIQKSAHIACFVLFICGCCFCSCIPYCMKSFKDVQHRCPDCGTFIGVYKH</sequence>
<dbReference type="InterPro" id="IPR037519">
    <property type="entry name" value="LITAF_fam"/>
</dbReference>
<evidence type="ECO:0000256" key="1">
    <source>
        <dbReference type="ARBA" id="ARBA00004414"/>
    </source>
</evidence>
<comment type="caution">
    <text evidence="11">The sequence shown here is derived from an EMBL/GenBank/DDBJ whole genome shotgun (WGS) entry which is preliminary data.</text>
</comment>
<keyword evidence="9" id="KW-0812">Transmembrane</keyword>
<dbReference type="PANTHER" id="PTHR23292:SF6">
    <property type="entry name" value="FI16602P1-RELATED"/>
    <property type="match status" value="1"/>
</dbReference>
<evidence type="ECO:0000313" key="11">
    <source>
        <dbReference type="EMBL" id="KAL0280514.1"/>
    </source>
</evidence>
<organism evidence="11">
    <name type="scientific">Menopon gallinae</name>
    <name type="common">poultry shaft louse</name>
    <dbReference type="NCBI Taxonomy" id="328185"/>
    <lineage>
        <taxon>Eukaryota</taxon>
        <taxon>Metazoa</taxon>
        <taxon>Ecdysozoa</taxon>
        <taxon>Arthropoda</taxon>
        <taxon>Hexapoda</taxon>
        <taxon>Insecta</taxon>
        <taxon>Pterygota</taxon>
        <taxon>Neoptera</taxon>
        <taxon>Paraneoptera</taxon>
        <taxon>Psocodea</taxon>
        <taxon>Troctomorpha</taxon>
        <taxon>Phthiraptera</taxon>
        <taxon>Amblycera</taxon>
        <taxon>Menoponidae</taxon>
        <taxon>Menopon</taxon>
    </lineage>
</organism>
<comment type="subcellular location">
    <subcellularLocation>
        <location evidence="2">Endosome membrane</location>
        <topology evidence="2">Peripheral membrane protein</topology>
    </subcellularLocation>
    <subcellularLocation>
        <location evidence="1">Late endosome membrane</location>
    </subcellularLocation>
    <subcellularLocation>
        <location evidence="3">Lysosome membrane</location>
        <topology evidence="3">Peripheral membrane protein</topology>
        <orientation evidence="3">Cytoplasmic side</orientation>
    </subcellularLocation>
</comment>
<evidence type="ECO:0000256" key="8">
    <source>
        <dbReference type="SAM" id="MobiDB-lite"/>
    </source>
</evidence>
<keyword evidence="5" id="KW-0479">Metal-binding</keyword>
<feature type="region of interest" description="Disordered" evidence="8">
    <location>
        <begin position="1"/>
        <end position="28"/>
    </location>
</feature>
<dbReference type="PANTHER" id="PTHR23292">
    <property type="entry name" value="LIPOPOLYSACCHARIDE-INDUCED TUMOR NECROSIS FACTOR-ALPHA FACTOR"/>
    <property type="match status" value="1"/>
</dbReference>
<evidence type="ECO:0000256" key="5">
    <source>
        <dbReference type="ARBA" id="ARBA00022723"/>
    </source>
</evidence>
<dbReference type="SMART" id="SM00714">
    <property type="entry name" value="LITAF"/>
    <property type="match status" value="1"/>
</dbReference>
<proteinExistence type="inferred from homology"/>
<feature type="domain" description="LITAF" evidence="10">
    <location>
        <begin position="65"/>
        <end position="147"/>
    </location>
</feature>
<evidence type="ECO:0000256" key="2">
    <source>
        <dbReference type="ARBA" id="ARBA00004481"/>
    </source>
</evidence>
<comment type="similarity">
    <text evidence="4">Belongs to the CDIP1/LITAF family.</text>
</comment>
<dbReference type="EMBL" id="JARGDH010000001">
    <property type="protein sequence ID" value="KAL0280514.1"/>
    <property type="molecule type" value="Genomic_DNA"/>
</dbReference>
<dbReference type="InterPro" id="IPR006629">
    <property type="entry name" value="LITAF"/>
</dbReference>
<keyword evidence="7 9" id="KW-0472">Membrane</keyword>
<protein>
    <recommendedName>
        <fullName evidence="10">LITAF domain-containing protein</fullName>
    </recommendedName>
</protein>
<accession>A0AAW2IE45</accession>
<name>A0AAW2IE45_9NEOP</name>
<reference evidence="11" key="1">
    <citation type="journal article" date="2024" name="Gigascience">
        <title>Chromosome-level genome of the poultry shaft louse Menopon gallinae provides insight into the host-switching and adaptive evolution of parasitic lice.</title>
        <authorList>
            <person name="Xu Y."/>
            <person name="Ma L."/>
            <person name="Liu S."/>
            <person name="Liang Y."/>
            <person name="Liu Q."/>
            <person name="He Z."/>
            <person name="Tian L."/>
            <person name="Duan Y."/>
            <person name="Cai W."/>
            <person name="Li H."/>
            <person name="Song F."/>
        </authorList>
    </citation>
    <scope>NUCLEOTIDE SEQUENCE</scope>
    <source>
        <strain evidence="11">Cailab_2023a</strain>
    </source>
</reference>
<dbReference type="PROSITE" id="PS51837">
    <property type="entry name" value="LITAF"/>
    <property type="match status" value="1"/>
</dbReference>
<keyword evidence="6" id="KW-0862">Zinc</keyword>
<evidence type="ECO:0000256" key="9">
    <source>
        <dbReference type="SAM" id="Phobius"/>
    </source>
</evidence>
<evidence type="ECO:0000256" key="4">
    <source>
        <dbReference type="ARBA" id="ARBA00005975"/>
    </source>
</evidence>
<dbReference type="GO" id="GO:0005765">
    <property type="term" value="C:lysosomal membrane"/>
    <property type="evidence" value="ECO:0007669"/>
    <property type="project" value="UniProtKB-SubCell"/>
</dbReference>
<feature type="transmembrane region" description="Helical" evidence="9">
    <location>
        <begin position="103"/>
        <end position="124"/>
    </location>
</feature>